<proteinExistence type="predicted"/>
<dbReference type="RefSeq" id="WP_017454888.1">
    <property type="nucleotide sequence ID" value="NZ_CP008956.1"/>
</dbReference>
<dbReference type="SUPFAM" id="SSF56349">
    <property type="entry name" value="DNA breaking-rejoining enzymes"/>
    <property type="match status" value="1"/>
</dbReference>
<sequence>MARLQEFQYNFYELTLGSDGRLVYGSSTNQPIPKLPQIFWKNGSSWSEANLYCLEMAAPGNVKIETVHRKMKHIQYFASYVEKEKKDWRHFPRRREDQILKIFRGHLIDQRETGILSPGTVTNCMNVVVDFYRFVQEKGFINPQNKMWRDREIAMPIYDNAGFLRIFVTRTTDLSIPNKQRVGGTLEDGLLPLSADHMTRLLQYTAANATSELHLLLSTGFFSGARIGTITTLTVNSLLTASIDPYTEGILRLPAGPGTGIATKFSVSGSLWIPEALMKELIDYASSTRRLLRERFAKPEHKNVLFLTRSGQPYSVKTVVRLISGLRDVCCEAGLRFMRKFTFHQTRATFGTWLTRELMTSGLDTATVLSEVKSAMFHKYESTTWRYIRFLETTKAKIEAASKFNELFTGIRGRDWGQTSA</sequence>
<dbReference type="GO" id="GO:0015074">
    <property type="term" value="P:DNA integration"/>
    <property type="evidence" value="ECO:0007669"/>
    <property type="project" value="UniProtKB-KW"/>
</dbReference>
<dbReference type="GO" id="GO:0006310">
    <property type="term" value="P:DNA recombination"/>
    <property type="evidence" value="ECO:0007669"/>
    <property type="project" value="UniProtKB-KW"/>
</dbReference>
<dbReference type="EMBL" id="CP008956">
    <property type="protein sequence ID" value="QJQ03101.1"/>
    <property type="molecule type" value="Genomic_DNA"/>
</dbReference>
<dbReference type="GO" id="GO:0003677">
    <property type="term" value="F:DNA binding"/>
    <property type="evidence" value="ECO:0007669"/>
    <property type="project" value="InterPro"/>
</dbReference>
<evidence type="ECO:0000313" key="5">
    <source>
        <dbReference type="Proteomes" id="UP000501648"/>
    </source>
</evidence>
<dbReference type="InterPro" id="IPR013762">
    <property type="entry name" value="Integrase-like_cat_sf"/>
</dbReference>
<evidence type="ECO:0000256" key="2">
    <source>
        <dbReference type="ARBA" id="ARBA00023172"/>
    </source>
</evidence>
<feature type="domain" description="Tyr recombinase" evidence="3">
    <location>
        <begin position="188"/>
        <end position="400"/>
    </location>
</feature>
<name>A0A6M3ZXM6_9BURK</name>
<evidence type="ECO:0000313" key="4">
    <source>
        <dbReference type="EMBL" id="QJQ03101.1"/>
    </source>
</evidence>
<dbReference type="Proteomes" id="UP000501648">
    <property type="component" value="Chromosome"/>
</dbReference>
<dbReference type="PANTHER" id="PTHR30349:SF64">
    <property type="entry name" value="PROPHAGE INTEGRASE INTD-RELATED"/>
    <property type="match status" value="1"/>
</dbReference>
<dbReference type="InterPro" id="IPR050090">
    <property type="entry name" value="Tyrosine_recombinase_XerCD"/>
</dbReference>
<dbReference type="CDD" id="cd00397">
    <property type="entry name" value="DNA_BRE_C"/>
    <property type="match status" value="1"/>
</dbReference>
<evidence type="ECO:0000259" key="3">
    <source>
        <dbReference type="PROSITE" id="PS51898"/>
    </source>
</evidence>
<dbReference type="PROSITE" id="PS51898">
    <property type="entry name" value="TYR_RECOMBINASE"/>
    <property type="match status" value="1"/>
</dbReference>
<gene>
    <name evidence="4" type="ORF">C798_23580</name>
</gene>
<dbReference type="PANTHER" id="PTHR30349">
    <property type="entry name" value="PHAGE INTEGRASE-RELATED"/>
    <property type="match status" value="1"/>
</dbReference>
<keyword evidence="1" id="KW-0229">DNA integration</keyword>
<organism evidence="4 5">
    <name type="scientific">Herbaspirillum rubrisubalbicans Os34</name>
    <dbReference type="NCBI Taxonomy" id="1235827"/>
    <lineage>
        <taxon>Bacteria</taxon>
        <taxon>Pseudomonadati</taxon>
        <taxon>Pseudomonadota</taxon>
        <taxon>Betaproteobacteria</taxon>
        <taxon>Burkholderiales</taxon>
        <taxon>Oxalobacteraceae</taxon>
        <taxon>Herbaspirillum</taxon>
    </lineage>
</organism>
<dbReference type="InterPro" id="IPR002104">
    <property type="entry name" value="Integrase_catalytic"/>
</dbReference>
<evidence type="ECO:0000256" key="1">
    <source>
        <dbReference type="ARBA" id="ARBA00022908"/>
    </source>
</evidence>
<reference evidence="4 5" key="1">
    <citation type="journal article" date="2012" name="J. Bacteriol.">
        <title>Genome sequence of the pathogenic Herbaspirillum seropedicae strain Os34, isolated from rice roots.</title>
        <authorList>
            <person name="Ye W."/>
            <person name="Ye S."/>
            <person name="Liu J."/>
            <person name="Chang S."/>
            <person name="Chen M."/>
            <person name="Zhu B."/>
            <person name="Guo L."/>
            <person name="An Q."/>
        </authorList>
    </citation>
    <scope>NUCLEOTIDE SEQUENCE [LARGE SCALE GENOMIC DNA]</scope>
    <source>
        <strain evidence="4 5">Os34</strain>
    </source>
</reference>
<accession>A0A6M3ZXM6</accession>
<dbReference type="Gene3D" id="1.10.443.10">
    <property type="entry name" value="Intergrase catalytic core"/>
    <property type="match status" value="1"/>
</dbReference>
<protein>
    <submittedName>
        <fullName evidence="4">Site-specific integrase</fullName>
    </submittedName>
</protein>
<keyword evidence="2" id="KW-0233">DNA recombination</keyword>
<dbReference type="AlphaFoldDB" id="A0A6M3ZXM6"/>
<dbReference type="InterPro" id="IPR011010">
    <property type="entry name" value="DNA_brk_join_enz"/>
</dbReference>